<sequence>MELRISDEYKDANNPVNTAATAITLPIIGLSSNGISRDLSFFIACFF</sequence>
<dbReference type="HOGENOM" id="CLU_3173004_0_0_12"/>
<accession>V5WEA8</accession>
<proteinExistence type="predicted"/>
<protein>
    <submittedName>
        <fullName evidence="1">Uncharacterized protein</fullName>
    </submittedName>
</protein>
<reference evidence="1 2" key="1">
    <citation type="journal article" date="2015" name="Stand. Genomic Sci.">
        <title>Complete genome sequence and description of Salinispira pacifica gen. nov., sp. nov., a novel spirochaete isolated form a hypersaline microbial mat.</title>
        <authorList>
            <person name="Ben Hania W."/>
            <person name="Joseph M."/>
            <person name="Schumann P."/>
            <person name="Bunk B."/>
            <person name="Fiebig A."/>
            <person name="Sproer C."/>
            <person name="Klenk H.P."/>
            <person name="Fardeau M.L."/>
            <person name="Spring S."/>
        </authorList>
    </citation>
    <scope>NUCLEOTIDE SEQUENCE [LARGE SCALE GENOMIC DNA]</scope>
    <source>
        <strain evidence="1 2">L21-RPul-D2</strain>
    </source>
</reference>
<evidence type="ECO:0000313" key="1">
    <source>
        <dbReference type="EMBL" id="AHC14132.1"/>
    </source>
</evidence>
<dbReference type="KEGG" id="slr:L21SP2_0707"/>
<dbReference type="AlphaFoldDB" id="V5WEA8"/>
<keyword evidence="2" id="KW-1185">Reference proteome</keyword>
<name>V5WEA8_9SPIO</name>
<organism evidence="1 2">
    <name type="scientific">Salinispira pacifica</name>
    <dbReference type="NCBI Taxonomy" id="1307761"/>
    <lineage>
        <taxon>Bacteria</taxon>
        <taxon>Pseudomonadati</taxon>
        <taxon>Spirochaetota</taxon>
        <taxon>Spirochaetia</taxon>
        <taxon>Spirochaetales</taxon>
        <taxon>Spirochaetaceae</taxon>
        <taxon>Salinispira</taxon>
    </lineage>
</organism>
<gene>
    <name evidence="1" type="ORF">L21SP2_0707</name>
</gene>
<dbReference type="Proteomes" id="UP000018680">
    <property type="component" value="Chromosome"/>
</dbReference>
<dbReference type="EMBL" id="CP006939">
    <property type="protein sequence ID" value="AHC14132.1"/>
    <property type="molecule type" value="Genomic_DNA"/>
</dbReference>
<evidence type="ECO:0000313" key="2">
    <source>
        <dbReference type="Proteomes" id="UP000018680"/>
    </source>
</evidence>